<feature type="non-terminal residue" evidence="1">
    <location>
        <position position="58"/>
    </location>
</feature>
<protein>
    <submittedName>
        <fullName evidence="1">Uncharacterized protein</fullName>
    </submittedName>
</protein>
<sequence>TDASDLGIACVLWRFHFDKVEDGTQVTPEILGQFGDVVSTWSRKLRGSERRWAMFDLE</sequence>
<dbReference type="GeneID" id="9040378"/>
<dbReference type="Proteomes" id="UP000007800">
    <property type="component" value="Unassembled WGS sequence"/>
</dbReference>
<accession>C5LNB7</accession>
<keyword evidence="2" id="KW-1185">Reference proteome</keyword>
<evidence type="ECO:0000313" key="1">
    <source>
        <dbReference type="EMBL" id="EER01796.1"/>
    </source>
</evidence>
<dbReference type="RefSeq" id="XP_002769078.1">
    <property type="nucleotide sequence ID" value="XM_002769032.1"/>
</dbReference>
<evidence type="ECO:0000313" key="2">
    <source>
        <dbReference type="Proteomes" id="UP000007800"/>
    </source>
</evidence>
<name>C5LNB7_PERM5</name>
<gene>
    <name evidence="1" type="ORF">Pmar_PMAR015538</name>
</gene>
<proteinExistence type="predicted"/>
<dbReference type="AlphaFoldDB" id="C5LNB7"/>
<feature type="non-terminal residue" evidence="1">
    <location>
        <position position="1"/>
    </location>
</feature>
<dbReference type="OrthoDB" id="1938712at2759"/>
<dbReference type="EMBL" id="GG683749">
    <property type="protein sequence ID" value="EER01796.1"/>
    <property type="molecule type" value="Genomic_DNA"/>
</dbReference>
<organism evidence="2">
    <name type="scientific">Perkinsus marinus (strain ATCC 50983 / TXsc)</name>
    <dbReference type="NCBI Taxonomy" id="423536"/>
    <lineage>
        <taxon>Eukaryota</taxon>
        <taxon>Sar</taxon>
        <taxon>Alveolata</taxon>
        <taxon>Perkinsozoa</taxon>
        <taxon>Perkinsea</taxon>
        <taxon>Perkinsida</taxon>
        <taxon>Perkinsidae</taxon>
        <taxon>Perkinsus</taxon>
    </lineage>
</organism>
<dbReference type="InParanoid" id="C5LNB7"/>
<reference evidence="1 2" key="1">
    <citation type="submission" date="2008-07" db="EMBL/GenBank/DDBJ databases">
        <authorList>
            <person name="El-Sayed N."/>
            <person name="Caler E."/>
            <person name="Inman J."/>
            <person name="Amedeo P."/>
            <person name="Hass B."/>
            <person name="Wortman J."/>
        </authorList>
    </citation>
    <scope>NUCLEOTIDE SEQUENCE [LARGE SCALE GENOMIC DNA]</scope>
    <source>
        <strain evidence="2">ATCC 50983 / TXsc</strain>
    </source>
</reference>